<organism evidence="1 2">
    <name type="scientific">Berkelbacteria bacterium GW2011_GWA2_35_9</name>
    <dbReference type="NCBI Taxonomy" id="1618333"/>
    <lineage>
        <taxon>Bacteria</taxon>
        <taxon>Candidatus Berkelbacteria</taxon>
    </lineage>
</organism>
<evidence type="ECO:0000313" key="1">
    <source>
        <dbReference type="EMBL" id="KKP88214.1"/>
    </source>
</evidence>
<sequence>MRDDFRKCIEDTTGMSAEEIAQTPVNELLDRKPKPTLLQRLFGWLAEAIIGTAHAIAEIPTFPVCVQHDIDGGLVQTDPISRSE</sequence>
<dbReference type="Proteomes" id="UP000034316">
    <property type="component" value="Unassembled WGS sequence"/>
</dbReference>
<dbReference type="STRING" id="1618333.UR93_C0019G0009"/>
<proteinExistence type="predicted"/>
<comment type="caution">
    <text evidence="1">The sequence shown here is derived from an EMBL/GenBank/DDBJ whole genome shotgun (WGS) entry which is preliminary data.</text>
</comment>
<accession>A0A0G0D1U5</accession>
<protein>
    <submittedName>
        <fullName evidence="1">Uncharacterized protein</fullName>
    </submittedName>
</protein>
<dbReference type="AlphaFoldDB" id="A0A0G0D1U5"/>
<gene>
    <name evidence="1" type="ORF">UR93_C0019G0009</name>
</gene>
<evidence type="ECO:0000313" key="2">
    <source>
        <dbReference type="Proteomes" id="UP000034316"/>
    </source>
</evidence>
<reference evidence="1 2" key="1">
    <citation type="journal article" date="2015" name="Nature">
        <title>rRNA introns, odd ribosomes, and small enigmatic genomes across a large radiation of phyla.</title>
        <authorList>
            <person name="Brown C.T."/>
            <person name="Hug L.A."/>
            <person name="Thomas B.C."/>
            <person name="Sharon I."/>
            <person name="Castelle C.J."/>
            <person name="Singh A."/>
            <person name="Wilkins M.J."/>
            <person name="Williams K.H."/>
            <person name="Banfield J.F."/>
        </authorList>
    </citation>
    <scope>NUCLEOTIDE SEQUENCE [LARGE SCALE GENOMIC DNA]</scope>
</reference>
<name>A0A0G0D1U5_9BACT</name>
<dbReference type="EMBL" id="LBRB01000019">
    <property type="protein sequence ID" value="KKP88214.1"/>
    <property type="molecule type" value="Genomic_DNA"/>
</dbReference>